<evidence type="ECO:0000313" key="1">
    <source>
        <dbReference type="EMBL" id="CAG5102085.1"/>
    </source>
</evidence>
<gene>
    <name evidence="1" type="ORF">OKIOD_LOCUS8901</name>
</gene>
<protein>
    <submittedName>
        <fullName evidence="1">Oidioi.mRNA.OKI2018_I69.chr1.g136.t1.cds</fullName>
    </submittedName>
</protein>
<organism evidence="1 2">
    <name type="scientific">Oikopleura dioica</name>
    <name type="common">Tunicate</name>
    <dbReference type="NCBI Taxonomy" id="34765"/>
    <lineage>
        <taxon>Eukaryota</taxon>
        <taxon>Metazoa</taxon>
        <taxon>Chordata</taxon>
        <taxon>Tunicata</taxon>
        <taxon>Appendicularia</taxon>
        <taxon>Copelata</taxon>
        <taxon>Oikopleuridae</taxon>
        <taxon>Oikopleura</taxon>
    </lineage>
</organism>
<accession>A0ABN7SN52</accession>
<sequence>MPELFFAARVLDWSSIFGPPKSQSCANIIAPTTTSFATTFSNRGSIDGSYANFDDYDADAKEYSVSSSGNAISLYYGISGYGTGGYAPNTEKSNRFTSTSDGITFDFAFFQVDTGGDFLVFRTQDGQKYFFTGDLTGTRFSFSSSYVDVHFTTDGNDQEVGFDVQIINGYQANNDISNLQV</sequence>
<reference evidence="1 2" key="1">
    <citation type="submission" date="2021-04" db="EMBL/GenBank/DDBJ databases">
        <authorList>
            <person name="Bliznina A."/>
        </authorList>
    </citation>
    <scope>NUCLEOTIDE SEQUENCE [LARGE SCALE GENOMIC DNA]</scope>
</reference>
<name>A0ABN7SN52_OIKDI</name>
<evidence type="ECO:0000313" key="2">
    <source>
        <dbReference type="Proteomes" id="UP001158576"/>
    </source>
</evidence>
<proteinExistence type="predicted"/>
<dbReference type="Proteomes" id="UP001158576">
    <property type="component" value="Chromosome 1"/>
</dbReference>
<keyword evidence="2" id="KW-1185">Reference proteome</keyword>
<dbReference type="EMBL" id="OU015566">
    <property type="protein sequence ID" value="CAG5102085.1"/>
    <property type="molecule type" value="Genomic_DNA"/>
</dbReference>